<feature type="region of interest" description="Disordered" evidence="1">
    <location>
        <begin position="13"/>
        <end position="71"/>
    </location>
</feature>
<dbReference type="EMBL" id="ML977150">
    <property type="protein sequence ID" value="KAF1987928.1"/>
    <property type="molecule type" value="Genomic_DNA"/>
</dbReference>
<evidence type="ECO:0000256" key="1">
    <source>
        <dbReference type="SAM" id="MobiDB-lite"/>
    </source>
</evidence>
<sequence>MLEEALKELLPVQPARHCHHPSRSQRRELHAIQPPRLGRQSSNSYPQRRQWNERMTKHTERSGASCCDDGRGRVTQSTTSTCMNLGDNARFTRVRRKMANSTTLWHSSSQMVFAFDTYEHTISWCRASQGMYAHTAWVETPCRAATPLRWKGPEHVSCKSVVSVRVSAFGLRRNTRSRCHALEVEMFGAR</sequence>
<dbReference type="Proteomes" id="UP000800041">
    <property type="component" value="Unassembled WGS sequence"/>
</dbReference>
<proteinExistence type="predicted"/>
<protein>
    <submittedName>
        <fullName evidence="2">Uncharacterized protein</fullName>
    </submittedName>
</protein>
<feature type="compositionally biased region" description="Polar residues" evidence="1">
    <location>
        <begin position="39"/>
        <end position="49"/>
    </location>
</feature>
<keyword evidence="3" id="KW-1185">Reference proteome</keyword>
<evidence type="ECO:0000313" key="3">
    <source>
        <dbReference type="Proteomes" id="UP000800041"/>
    </source>
</evidence>
<feature type="compositionally biased region" description="Basic and acidic residues" evidence="1">
    <location>
        <begin position="50"/>
        <end position="61"/>
    </location>
</feature>
<gene>
    <name evidence="2" type="ORF">K402DRAFT_36804</name>
</gene>
<evidence type="ECO:0000313" key="2">
    <source>
        <dbReference type="EMBL" id="KAF1987928.1"/>
    </source>
</evidence>
<dbReference type="AlphaFoldDB" id="A0A6G1H4P3"/>
<reference evidence="2" key="1">
    <citation type="journal article" date="2020" name="Stud. Mycol.">
        <title>101 Dothideomycetes genomes: a test case for predicting lifestyles and emergence of pathogens.</title>
        <authorList>
            <person name="Haridas S."/>
            <person name="Albert R."/>
            <person name="Binder M."/>
            <person name="Bloem J."/>
            <person name="Labutti K."/>
            <person name="Salamov A."/>
            <person name="Andreopoulos B."/>
            <person name="Baker S."/>
            <person name="Barry K."/>
            <person name="Bills G."/>
            <person name="Bluhm B."/>
            <person name="Cannon C."/>
            <person name="Castanera R."/>
            <person name="Culley D."/>
            <person name="Daum C."/>
            <person name="Ezra D."/>
            <person name="Gonzalez J."/>
            <person name="Henrissat B."/>
            <person name="Kuo A."/>
            <person name="Liang C."/>
            <person name="Lipzen A."/>
            <person name="Lutzoni F."/>
            <person name="Magnuson J."/>
            <person name="Mondo S."/>
            <person name="Nolan M."/>
            <person name="Ohm R."/>
            <person name="Pangilinan J."/>
            <person name="Park H.-J."/>
            <person name="Ramirez L."/>
            <person name="Alfaro M."/>
            <person name="Sun H."/>
            <person name="Tritt A."/>
            <person name="Yoshinaga Y."/>
            <person name="Zwiers L.-H."/>
            <person name="Turgeon B."/>
            <person name="Goodwin S."/>
            <person name="Spatafora J."/>
            <person name="Crous P."/>
            <person name="Grigoriev I."/>
        </authorList>
    </citation>
    <scope>NUCLEOTIDE SEQUENCE</scope>
    <source>
        <strain evidence="2">CBS 113979</strain>
    </source>
</reference>
<accession>A0A6G1H4P3</accession>
<organism evidence="2 3">
    <name type="scientific">Aulographum hederae CBS 113979</name>
    <dbReference type="NCBI Taxonomy" id="1176131"/>
    <lineage>
        <taxon>Eukaryota</taxon>
        <taxon>Fungi</taxon>
        <taxon>Dikarya</taxon>
        <taxon>Ascomycota</taxon>
        <taxon>Pezizomycotina</taxon>
        <taxon>Dothideomycetes</taxon>
        <taxon>Pleosporomycetidae</taxon>
        <taxon>Aulographales</taxon>
        <taxon>Aulographaceae</taxon>
    </lineage>
</organism>
<name>A0A6G1H4P3_9PEZI</name>